<keyword evidence="2" id="KW-1185">Reference proteome</keyword>
<dbReference type="AlphaFoldDB" id="A0A368L3K0"/>
<accession>A0A368L3K0</accession>
<dbReference type="GO" id="GO:0016787">
    <property type="term" value="F:hydrolase activity"/>
    <property type="evidence" value="ECO:0007669"/>
    <property type="project" value="UniProtKB-KW"/>
</dbReference>
<reference evidence="1 2" key="1">
    <citation type="journal article" date="2018" name="Int. J. Syst. Evol. Microbiol.">
        <title>Parvibium lacunae gen. nov., sp. nov., a new member of the family Alcaligenaceae isolated from a freshwater pond.</title>
        <authorList>
            <person name="Chen W.M."/>
            <person name="Xie P.B."/>
            <person name="Hsu M.Y."/>
            <person name="Sheu S.Y."/>
        </authorList>
    </citation>
    <scope>NUCLEOTIDE SEQUENCE [LARGE SCALE GENOMIC DNA]</scope>
    <source>
        <strain evidence="1 2">KMB9</strain>
    </source>
</reference>
<sequence length="186" mass="20523">MTITYLIVPGWQNSGPTHWQSHWETQYRMQRVNQSDWLHAERHAWVATLEQAIQKVVAQGNQPVIVAHSLGCMTLAHLPKAALASVRAALLVAPPDVERPDLPPQITGFSPIPRDPLPFPAQVIASDNDPYCQLPRAQTFAQAWAVPCQVMIGAGHINSESGLGAWPQGYEWLQTLLQPTPHPDAP</sequence>
<proteinExistence type="predicted"/>
<name>A0A368L3K0_9BURK</name>
<organism evidence="1 2">
    <name type="scientific">Parvibium lacunae</name>
    <dbReference type="NCBI Taxonomy" id="1888893"/>
    <lineage>
        <taxon>Bacteria</taxon>
        <taxon>Pseudomonadati</taxon>
        <taxon>Pseudomonadota</taxon>
        <taxon>Betaproteobacteria</taxon>
        <taxon>Burkholderiales</taxon>
        <taxon>Alcaligenaceae</taxon>
        <taxon>Parvibium</taxon>
    </lineage>
</organism>
<dbReference type="RefSeq" id="WP_114402234.1">
    <property type="nucleotide sequence ID" value="NZ_QPGB01000002.1"/>
</dbReference>
<dbReference type="Gene3D" id="3.40.50.1820">
    <property type="entry name" value="alpha/beta hydrolase"/>
    <property type="match status" value="1"/>
</dbReference>
<keyword evidence="1" id="KW-0378">Hydrolase</keyword>
<protein>
    <submittedName>
        <fullName evidence="1">Alpha/beta hydrolase</fullName>
    </submittedName>
</protein>
<dbReference type="SUPFAM" id="SSF53474">
    <property type="entry name" value="alpha/beta-Hydrolases"/>
    <property type="match status" value="1"/>
</dbReference>
<evidence type="ECO:0000313" key="1">
    <source>
        <dbReference type="EMBL" id="RCS58149.1"/>
    </source>
</evidence>
<gene>
    <name evidence="1" type="ORF">DU000_04765</name>
</gene>
<dbReference type="InterPro" id="IPR010662">
    <property type="entry name" value="RBBP9/YdeN"/>
</dbReference>
<comment type="caution">
    <text evidence="1">The sequence shown here is derived from an EMBL/GenBank/DDBJ whole genome shotgun (WGS) entry which is preliminary data.</text>
</comment>
<evidence type="ECO:0000313" key="2">
    <source>
        <dbReference type="Proteomes" id="UP000252357"/>
    </source>
</evidence>
<dbReference type="EMBL" id="QPGB01000002">
    <property type="protein sequence ID" value="RCS58149.1"/>
    <property type="molecule type" value="Genomic_DNA"/>
</dbReference>
<dbReference type="Pfam" id="PF06821">
    <property type="entry name" value="Ser_hydrolase"/>
    <property type="match status" value="1"/>
</dbReference>
<dbReference type="Proteomes" id="UP000252357">
    <property type="component" value="Unassembled WGS sequence"/>
</dbReference>
<dbReference type="OrthoDB" id="9804993at2"/>
<dbReference type="InterPro" id="IPR029058">
    <property type="entry name" value="AB_hydrolase_fold"/>
</dbReference>